<dbReference type="InterPro" id="IPR001650">
    <property type="entry name" value="Helicase_C-like"/>
</dbReference>
<feature type="binding site" evidence="12">
    <location>
        <position position="60"/>
    </location>
    <ligand>
        <name>ATP</name>
        <dbReference type="ChEBI" id="CHEBI:30616"/>
    </ligand>
</feature>
<name>A0A415E3M4_9FIRM</name>
<keyword evidence="5 12" id="KW-0963">Cytoplasm</keyword>
<evidence type="ECO:0000256" key="3">
    <source>
        <dbReference type="ARBA" id="ARBA00022448"/>
    </source>
</evidence>
<dbReference type="Pfam" id="PF01043">
    <property type="entry name" value="SecA_PP_bind"/>
    <property type="match status" value="1"/>
</dbReference>
<dbReference type="SUPFAM" id="SSF52540">
    <property type="entry name" value="P-loop containing nucleoside triphosphate hydrolases"/>
    <property type="match status" value="2"/>
</dbReference>
<dbReference type="PROSITE" id="PS01312">
    <property type="entry name" value="SECA"/>
    <property type="match status" value="1"/>
</dbReference>
<dbReference type="EMBL" id="QRMS01000002">
    <property type="protein sequence ID" value="RHJ88135.1"/>
    <property type="molecule type" value="Genomic_DNA"/>
</dbReference>
<evidence type="ECO:0000256" key="6">
    <source>
        <dbReference type="ARBA" id="ARBA00022741"/>
    </source>
</evidence>
<dbReference type="PRINTS" id="PR00906">
    <property type="entry name" value="SECA"/>
</dbReference>
<dbReference type="InterPro" id="IPR011130">
    <property type="entry name" value="SecA_preprotein_X-link_dom"/>
</dbReference>
<dbReference type="RefSeq" id="WP_118334705.1">
    <property type="nucleotide sequence ID" value="NZ_AP025567.1"/>
</dbReference>
<dbReference type="GO" id="GO:0005829">
    <property type="term" value="C:cytosol"/>
    <property type="evidence" value="ECO:0007669"/>
    <property type="project" value="TreeGrafter"/>
</dbReference>
<evidence type="ECO:0000256" key="4">
    <source>
        <dbReference type="ARBA" id="ARBA00022475"/>
    </source>
</evidence>
<comment type="caution">
    <text evidence="16">The sequence shown here is derived from an EMBL/GenBank/DDBJ whole genome shotgun (WGS) entry which is preliminary data.</text>
</comment>
<dbReference type="GO" id="GO:0008564">
    <property type="term" value="F:protein-exporting ATPase activity"/>
    <property type="evidence" value="ECO:0007669"/>
    <property type="project" value="UniProtKB-EC"/>
</dbReference>
<dbReference type="GO" id="GO:0006605">
    <property type="term" value="P:protein targeting"/>
    <property type="evidence" value="ECO:0007669"/>
    <property type="project" value="UniProtKB-UniRule"/>
</dbReference>
<dbReference type="PROSITE" id="PS51194">
    <property type="entry name" value="HELICASE_CTER"/>
    <property type="match status" value="1"/>
</dbReference>
<dbReference type="CDD" id="cd18803">
    <property type="entry name" value="SF2_C_secA"/>
    <property type="match status" value="1"/>
</dbReference>
<evidence type="ECO:0000259" key="15">
    <source>
        <dbReference type="PROSITE" id="PS51196"/>
    </source>
</evidence>
<dbReference type="InterPro" id="IPR014001">
    <property type="entry name" value="Helicase_ATP-bd"/>
</dbReference>
<dbReference type="Pfam" id="PF07517">
    <property type="entry name" value="SecA_DEAD"/>
    <property type="match status" value="1"/>
</dbReference>
<evidence type="ECO:0000256" key="9">
    <source>
        <dbReference type="ARBA" id="ARBA00022967"/>
    </source>
</evidence>
<keyword evidence="4 12" id="KW-1003">Cell membrane</keyword>
<dbReference type="InterPro" id="IPR011116">
    <property type="entry name" value="SecA_Wing/Scaffold"/>
</dbReference>
<feature type="domain" description="SecA family profile" evidence="15">
    <location>
        <begin position="1"/>
        <end position="540"/>
    </location>
</feature>
<dbReference type="InterPro" id="IPR020937">
    <property type="entry name" value="SecA_CS"/>
</dbReference>
<gene>
    <name evidence="12" type="primary">secA</name>
    <name evidence="16" type="ORF">DW099_06870</name>
</gene>
<feature type="binding site" evidence="12">
    <location>
        <position position="462"/>
    </location>
    <ligand>
        <name>ATP</name>
        <dbReference type="ChEBI" id="CHEBI:30616"/>
    </ligand>
</feature>
<dbReference type="SUPFAM" id="SSF81767">
    <property type="entry name" value="Pre-protein crosslinking domain of SecA"/>
    <property type="match status" value="1"/>
</dbReference>
<dbReference type="HAMAP" id="MF_01382">
    <property type="entry name" value="SecA"/>
    <property type="match status" value="1"/>
</dbReference>
<evidence type="ECO:0000256" key="10">
    <source>
        <dbReference type="ARBA" id="ARBA00023010"/>
    </source>
</evidence>
<dbReference type="Gene3D" id="3.40.50.300">
    <property type="entry name" value="P-loop containing nucleotide triphosphate hydrolases"/>
    <property type="match status" value="2"/>
</dbReference>
<dbReference type="InterPro" id="IPR027417">
    <property type="entry name" value="P-loop_NTPase"/>
</dbReference>
<dbReference type="PANTHER" id="PTHR30612">
    <property type="entry name" value="SECA INNER MEMBRANE COMPONENT OF SEC PROTEIN SECRETION SYSTEM"/>
    <property type="match status" value="1"/>
</dbReference>
<dbReference type="PROSITE" id="PS51192">
    <property type="entry name" value="HELICASE_ATP_BIND_1"/>
    <property type="match status" value="1"/>
</dbReference>
<dbReference type="SUPFAM" id="SSF81886">
    <property type="entry name" value="Helical scaffold and wing domains of SecA"/>
    <property type="match status" value="1"/>
</dbReference>
<dbReference type="InterPro" id="IPR011115">
    <property type="entry name" value="SecA_DEAD"/>
</dbReference>
<comment type="subcellular location">
    <subcellularLocation>
        <location evidence="12">Cell membrane</location>
        <topology evidence="12">Peripheral membrane protein</topology>
        <orientation evidence="12">Cytoplasmic side</orientation>
    </subcellularLocation>
    <subcellularLocation>
        <location evidence="12">Cytoplasm</location>
    </subcellularLocation>
    <subcellularLocation>
        <location evidence="1">Membrane</location>
        <topology evidence="1">Peripheral membrane protein</topology>
    </subcellularLocation>
    <text evidence="12">Distribution is 50-50.</text>
</comment>
<dbReference type="PROSITE" id="PS51196">
    <property type="entry name" value="SECA_MOTOR_DEAD"/>
    <property type="match status" value="1"/>
</dbReference>
<dbReference type="InterPro" id="IPR044722">
    <property type="entry name" value="SecA_SF2_C"/>
</dbReference>
<accession>A0A415E3M4</accession>
<keyword evidence="17" id="KW-1185">Reference proteome</keyword>
<protein>
    <recommendedName>
        <fullName evidence="12">Protein translocase subunit SecA</fullName>
        <ecNumber evidence="12">7.4.2.8</ecNumber>
    </recommendedName>
</protein>
<comment type="function">
    <text evidence="12">Part of the Sec protein translocase complex. Interacts with the SecYEG preprotein conducting channel. Has a central role in coupling the hydrolysis of ATP to the transfer of proteins into and across the cell membrane, serving as an ATP-driven molecular motor driving the stepwise translocation of polypeptide chains across the membrane.</text>
</comment>
<keyword evidence="9 12" id="KW-1278">Translocase</keyword>
<dbReference type="InterPro" id="IPR000185">
    <property type="entry name" value="SecA"/>
</dbReference>
<feature type="domain" description="Helicase ATP-binding" evidence="13">
    <location>
        <begin position="62"/>
        <end position="251"/>
    </location>
</feature>
<keyword evidence="6 12" id="KW-0547">Nucleotide-binding</keyword>
<dbReference type="SMART" id="SM00957">
    <property type="entry name" value="SecA_DEAD"/>
    <property type="match status" value="1"/>
</dbReference>
<dbReference type="GO" id="GO:0005524">
    <property type="term" value="F:ATP binding"/>
    <property type="evidence" value="ECO:0007669"/>
    <property type="project" value="UniProtKB-UniRule"/>
</dbReference>
<dbReference type="InterPro" id="IPR036266">
    <property type="entry name" value="SecA_Wing/Scaffold_sf"/>
</dbReference>
<keyword evidence="3 12" id="KW-0813">Transport</keyword>
<comment type="similarity">
    <text evidence="2 12">Belongs to the SecA family.</text>
</comment>
<evidence type="ECO:0000256" key="2">
    <source>
        <dbReference type="ARBA" id="ARBA00007650"/>
    </source>
</evidence>
<dbReference type="InterPro" id="IPR014018">
    <property type="entry name" value="SecA_motor_DEAD"/>
</dbReference>
<evidence type="ECO:0000259" key="13">
    <source>
        <dbReference type="PROSITE" id="PS51192"/>
    </source>
</evidence>
<dbReference type="Proteomes" id="UP000284841">
    <property type="component" value="Unassembled WGS sequence"/>
</dbReference>
<dbReference type="Gene3D" id="1.10.3060.10">
    <property type="entry name" value="Helical scaffold and wing domains of SecA"/>
    <property type="match status" value="1"/>
</dbReference>
<proteinExistence type="inferred from homology"/>
<sequence length="667" mass="75139">MKRIYKKFLSKVHSYSWDTFDVHELSVRLRQAEPSDLPLLYSLIIKIIKRMTGFTLFDSQIVAAYAMQSGKIAQLPTGEGKTLAAVLVAAASALQGRHVHIFTVNDYLAIRDYETSCEIFCRCGLTSSCIIERSSLSDKKKAYESEILYITAKQAGFDYLRNFLCMDRWDYLRNPFDMVLIDEADSILIDEAAIPLVIAADSTASQQFAVQADSFVRDLDEESLDFAALSLTESGINRAEAFFQVDNLYALENIELLTAINDALEAHYRLRKNVDYIIKDRQIFVVDQTTGRTPKNRRFPAQLHLAVELKEHLQPGQITTVCNSMPLRFFVMQYDKICGMTGTAEDAEKSLALSYGLKVEIIPPHLPCVRKDLPDQIFDTDAARDLAILRQITACHSKGQPVLVGTQSVEESEKLSLLLREKNIPCQVLNACNDEQEAAIIADAGRAFAVTVSTNMAGRGVDIRLDDKARAAGGLSVMGLGINESRRIDKQLAGRSGRQGDPGISQFFISLEDVKLSPLYNMNPRHAQRILEGKNAEYRYLLDKYSHVQELHRQQITEYRENLLFAQPPMPQAAALHCINEHWSDYLQTMENIRNSIHLVILGGLDPIDEYNKAAAKAYEEMMLDIEKDIAVFKETPCPDIFGRPAATYSYQIDESRSQFAKSRKSR</sequence>
<dbReference type="FunFam" id="3.40.50.300:FF:000429">
    <property type="entry name" value="Preprotein translocase subunit SecA"/>
    <property type="match status" value="1"/>
</dbReference>
<dbReference type="InterPro" id="IPR036670">
    <property type="entry name" value="SecA_X-link_sf"/>
</dbReference>
<organism evidence="16 17">
    <name type="scientific">Emergencia timonensis</name>
    <dbReference type="NCBI Taxonomy" id="1776384"/>
    <lineage>
        <taxon>Bacteria</taxon>
        <taxon>Bacillati</taxon>
        <taxon>Bacillota</taxon>
        <taxon>Clostridia</taxon>
        <taxon>Peptostreptococcales</taxon>
        <taxon>Anaerovoracaceae</taxon>
        <taxon>Emergencia</taxon>
    </lineage>
</organism>
<comment type="catalytic activity">
    <reaction evidence="12">
        <text>ATP + H2O + cellular proteinSide 1 = ADP + phosphate + cellular proteinSide 2.</text>
        <dbReference type="EC" id="7.4.2.8"/>
    </reaction>
</comment>
<dbReference type="GO" id="GO:0005886">
    <property type="term" value="C:plasma membrane"/>
    <property type="evidence" value="ECO:0007669"/>
    <property type="project" value="UniProtKB-SubCell"/>
</dbReference>
<evidence type="ECO:0000256" key="5">
    <source>
        <dbReference type="ARBA" id="ARBA00022490"/>
    </source>
</evidence>
<keyword evidence="8 12" id="KW-0653">Protein transport</keyword>
<evidence type="ECO:0000256" key="7">
    <source>
        <dbReference type="ARBA" id="ARBA00022840"/>
    </source>
</evidence>
<evidence type="ECO:0000256" key="1">
    <source>
        <dbReference type="ARBA" id="ARBA00004170"/>
    </source>
</evidence>
<feature type="binding site" evidence="12">
    <location>
        <begin position="78"/>
        <end position="82"/>
    </location>
    <ligand>
        <name>ATP</name>
        <dbReference type="ChEBI" id="CHEBI:30616"/>
    </ligand>
</feature>
<evidence type="ECO:0000256" key="8">
    <source>
        <dbReference type="ARBA" id="ARBA00022927"/>
    </source>
</evidence>
<dbReference type="OrthoDB" id="9805579at2"/>
<keyword evidence="7 12" id="KW-0067">ATP-binding</keyword>
<feature type="domain" description="Helicase C-terminal" evidence="14">
    <location>
        <begin position="387"/>
        <end position="546"/>
    </location>
</feature>
<reference evidence="16 17" key="1">
    <citation type="submission" date="2018-08" db="EMBL/GenBank/DDBJ databases">
        <title>A genome reference for cultivated species of the human gut microbiota.</title>
        <authorList>
            <person name="Zou Y."/>
            <person name="Xue W."/>
            <person name="Luo G."/>
        </authorList>
    </citation>
    <scope>NUCLEOTIDE SEQUENCE [LARGE SCALE GENOMIC DNA]</scope>
    <source>
        <strain evidence="16 17">AM07-24</strain>
    </source>
</reference>
<dbReference type="GO" id="GO:0017038">
    <property type="term" value="P:protein import"/>
    <property type="evidence" value="ECO:0007669"/>
    <property type="project" value="InterPro"/>
</dbReference>
<evidence type="ECO:0000313" key="17">
    <source>
        <dbReference type="Proteomes" id="UP000284841"/>
    </source>
</evidence>
<dbReference type="Gene3D" id="3.90.1440.10">
    <property type="entry name" value="SecA, preprotein cross-linking domain"/>
    <property type="match status" value="1"/>
</dbReference>
<dbReference type="EC" id="7.4.2.8" evidence="12"/>
<dbReference type="GO" id="GO:0031522">
    <property type="term" value="C:cell envelope Sec protein transport complex"/>
    <property type="evidence" value="ECO:0007669"/>
    <property type="project" value="TreeGrafter"/>
</dbReference>
<dbReference type="PANTHER" id="PTHR30612:SF0">
    <property type="entry name" value="CHLOROPLAST PROTEIN-TRANSPORTING ATPASE"/>
    <property type="match status" value="1"/>
</dbReference>
<evidence type="ECO:0000313" key="16">
    <source>
        <dbReference type="EMBL" id="RHJ88135.1"/>
    </source>
</evidence>
<evidence type="ECO:0000256" key="11">
    <source>
        <dbReference type="ARBA" id="ARBA00023136"/>
    </source>
</evidence>
<dbReference type="SMART" id="SM00958">
    <property type="entry name" value="SecA_PP_bind"/>
    <property type="match status" value="1"/>
</dbReference>
<dbReference type="AlphaFoldDB" id="A0A415E3M4"/>
<evidence type="ECO:0000256" key="12">
    <source>
        <dbReference type="HAMAP-Rule" id="MF_01382"/>
    </source>
</evidence>
<dbReference type="STRING" id="1776384.GCA_900086585_03707"/>
<comment type="subunit">
    <text evidence="12">Monomer and homodimer. Part of the essential Sec protein translocation apparatus which comprises SecA, SecYEG and auxiliary proteins SecDF. Other proteins may also be involved.</text>
</comment>
<keyword evidence="10 12" id="KW-0811">Translocation</keyword>
<dbReference type="GO" id="GO:0065002">
    <property type="term" value="P:intracellular protein transmembrane transport"/>
    <property type="evidence" value="ECO:0007669"/>
    <property type="project" value="UniProtKB-UniRule"/>
</dbReference>
<keyword evidence="11 12" id="KW-0472">Membrane</keyword>
<evidence type="ECO:0000259" key="14">
    <source>
        <dbReference type="PROSITE" id="PS51194"/>
    </source>
</evidence>
<dbReference type="Pfam" id="PF21090">
    <property type="entry name" value="P-loop_SecA"/>
    <property type="match status" value="1"/>
</dbReference>
<dbReference type="Pfam" id="PF07516">
    <property type="entry name" value="SecA_SW"/>
    <property type="match status" value="1"/>
</dbReference>
<dbReference type="GO" id="GO:0043952">
    <property type="term" value="P:protein transport by the Sec complex"/>
    <property type="evidence" value="ECO:0007669"/>
    <property type="project" value="TreeGrafter"/>
</dbReference>